<dbReference type="InterPro" id="IPR013977">
    <property type="entry name" value="GcvT_C"/>
</dbReference>
<evidence type="ECO:0000259" key="2">
    <source>
        <dbReference type="Pfam" id="PF01266"/>
    </source>
</evidence>
<dbReference type="GO" id="GO:0005739">
    <property type="term" value="C:mitochondrion"/>
    <property type="evidence" value="ECO:0007669"/>
    <property type="project" value="TreeGrafter"/>
</dbReference>
<dbReference type="Gene3D" id="3.30.1360.120">
    <property type="entry name" value="Probable tRNA modification gtpase trme, domain 1"/>
    <property type="match status" value="1"/>
</dbReference>
<dbReference type="Gene3D" id="3.30.70.1400">
    <property type="entry name" value="Aminomethyltransferase beta-barrel domains"/>
    <property type="match status" value="1"/>
</dbReference>
<dbReference type="SUPFAM" id="SSF101790">
    <property type="entry name" value="Aminomethyltransferase beta-barrel domain"/>
    <property type="match status" value="1"/>
</dbReference>
<organism evidence="6">
    <name type="scientific">freshwater metagenome</name>
    <dbReference type="NCBI Taxonomy" id="449393"/>
    <lineage>
        <taxon>unclassified sequences</taxon>
        <taxon>metagenomes</taxon>
        <taxon>ecological metagenomes</taxon>
    </lineage>
</organism>
<dbReference type="Gene3D" id="2.40.30.110">
    <property type="entry name" value="Aminomethyltransferase beta-barrel domains"/>
    <property type="match status" value="1"/>
</dbReference>
<dbReference type="InterPro" id="IPR006076">
    <property type="entry name" value="FAD-dep_OxRdtase"/>
</dbReference>
<dbReference type="SUPFAM" id="SSF51905">
    <property type="entry name" value="FAD/NAD(P)-binding domain"/>
    <property type="match status" value="1"/>
</dbReference>
<feature type="domain" description="FAD dependent oxidoreductase" evidence="2">
    <location>
        <begin position="30"/>
        <end position="384"/>
    </location>
</feature>
<comment type="similarity">
    <text evidence="1">Belongs to the GcvT family.</text>
</comment>
<evidence type="ECO:0000259" key="5">
    <source>
        <dbReference type="Pfam" id="PF16350"/>
    </source>
</evidence>
<gene>
    <name evidence="6" type="ORF">UFOPK3770_00154</name>
</gene>
<dbReference type="InterPro" id="IPR006222">
    <property type="entry name" value="GCVT_N"/>
</dbReference>
<dbReference type="AlphaFoldDB" id="A0A6J5YPM0"/>
<evidence type="ECO:0000313" key="6">
    <source>
        <dbReference type="EMBL" id="CAB4330778.1"/>
    </source>
</evidence>
<dbReference type="Pfam" id="PF08669">
    <property type="entry name" value="GCV_T_C"/>
    <property type="match status" value="1"/>
</dbReference>
<evidence type="ECO:0000256" key="1">
    <source>
        <dbReference type="ARBA" id="ARBA00008609"/>
    </source>
</evidence>
<dbReference type="PANTHER" id="PTHR43757:SF15">
    <property type="entry name" value="PYRUVATE DEHYDROGENASE PHOSPHATASE REGULATORY SUBUNIT, MITOCHONDRIAL-LIKE"/>
    <property type="match status" value="1"/>
</dbReference>
<dbReference type="InterPro" id="IPR036188">
    <property type="entry name" value="FAD/NAD-bd_sf"/>
</dbReference>
<feature type="domain" description="FAD dependent oxidoreductase central" evidence="5">
    <location>
        <begin position="387"/>
        <end position="442"/>
    </location>
</feature>
<dbReference type="SUPFAM" id="SSF103025">
    <property type="entry name" value="Folate-binding domain"/>
    <property type="match status" value="1"/>
</dbReference>
<dbReference type="PANTHER" id="PTHR43757">
    <property type="entry name" value="AMINOMETHYLTRANSFERASE"/>
    <property type="match status" value="1"/>
</dbReference>
<dbReference type="InterPro" id="IPR028896">
    <property type="entry name" value="GcvT/YgfZ/DmdA"/>
</dbReference>
<dbReference type="Pfam" id="PF01571">
    <property type="entry name" value="GCV_T"/>
    <property type="match status" value="1"/>
</dbReference>
<dbReference type="Pfam" id="PF16350">
    <property type="entry name" value="FAO_M"/>
    <property type="match status" value="1"/>
</dbReference>
<dbReference type="Pfam" id="PF01266">
    <property type="entry name" value="DAO"/>
    <property type="match status" value="1"/>
</dbReference>
<proteinExistence type="inferred from homology"/>
<dbReference type="InterPro" id="IPR029043">
    <property type="entry name" value="GcvT/YgfZ_C"/>
</dbReference>
<reference evidence="6" key="1">
    <citation type="submission" date="2020-05" db="EMBL/GenBank/DDBJ databases">
        <authorList>
            <person name="Chiriac C."/>
            <person name="Salcher M."/>
            <person name="Ghai R."/>
            <person name="Kavagutti S V."/>
        </authorList>
    </citation>
    <scope>NUCLEOTIDE SEQUENCE</scope>
</reference>
<name>A0A6J5YPM0_9ZZZZ</name>
<feature type="domain" description="Aminomethyltransferase C-terminal" evidence="4">
    <location>
        <begin position="737"/>
        <end position="815"/>
    </location>
</feature>
<evidence type="ECO:0000259" key="4">
    <source>
        <dbReference type="Pfam" id="PF08669"/>
    </source>
</evidence>
<dbReference type="InterPro" id="IPR032503">
    <property type="entry name" value="FAO_M"/>
</dbReference>
<dbReference type="Gene3D" id="3.30.9.10">
    <property type="entry name" value="D-Amino Acid Oxidase, subunit A, domain 2"/>
    <property type="match status" value="1"/>
</dbReference>
<sequence>MDHLLEKDLTATSFDDQAQSRSLPARAQTVVVGAGVVGSSIAYHLAELGHKDVLLLERTSVASGTSWHAAGLVVRSRATHAMTKLSYYGIDAYRAIEEETAINVSLQQNGSLSLARTSGRLDELRYSDMVARHNGIASELVSPKRVAELHPLATSDGLLGGMHHAEDGHVNPGRAALAFAKGAHTRGVTIREGVTVTGVQTTHGRVTAVETNLGVVECENLVLAAGLWTRELAEKCGAMVPLYPAAHVHVTTDPIEGADVPLPVLRDLDGYLYVRGHNGSLVVGAFEPDGIPVDPRTLASDFAFGEFDPDWEHFAAIKGFAEDRIPALKTANFSRFLNAPESFTPDASFCLGETAEVDGLWIAAGFNSQGIIYAPGAGRALAEWIVEGSPTYDVSAVDVQRFSKYQSNRPYLHERTKEGLGRLYAMHWPFLQPYTARNIRRSPLHDRLDAAGAVFGELVGYERANWFAPSGTKREYEYSYQRQNWFEHSAAEHKAAREAVAVFDLSTFTKVEVAGPDALKVVQSVTTANLDVKIGRVVYTLMLNKGGGIELDGTVTRLADDRFLIVTPTAAQTKTLAMMRRAARGTAAAVFDASAGLATIGIMGPNSRELMSRISPADFSTEVQPWGTARDIEVGNGSALCLRVSFVGELGYELYPTADMAVSMYDSVISAGADLGLRRAGYHALDSLRVEKGYRHLGHDIGPVDDPYQASLGFAVNLKKGDFVGRSAIESKHNPDRRQVFIKLDNPEPLFVHDESIVLDGTIIGHVTSGSYGHTIGGACGLGNIPADVPAGSHFMVDCAGELVLATISDEPFYDPTNAKLKA</sequence>
<dbReference type="EMBL" id="CAESAJ010000007">
    <property type="protein sequence ID" value="CAB4330778.1"/>
    <property type="molecule type" value="Genomic_DNA"/>
</dbReference>
<protein>
    <submittedName>
        <fullName evidence="6">Unannotated protein</fullName>
    </submittedName>
</protein>
<evidence type="ECO:0000259" key="3">
    <source>
        <dbReference type="Pfam" id="PF01571"/>
    </source>
</evidence>
<dbReference type="SUPFAM" id="SSF54373">
    <property type="entry name" value="FAD-linked reductases, C-terminal domain"/>
    <property type="match status" value="1"/>
</dbReference>
<accession>A0A6J5YPM0</accession>
<dbReference type="InterPro" id="IPR027266">
    <property type="entry name" value="TrmE/GcvT-like"/>
</dbReference>
<feature type="domain" description="GCVT N-terminal" evidence="3">
    <location>
        <begin position="444"/>
        <end position="720"/>
    </location>
</feature>
<dbReference type="Gene3D" id="3.50.50.60">
    <property type="entry name" value="FAD/NAD(P)-binding domain"/>
    <property type="match status" value="1"/>
</dbReference>